<comment type="caution">
    <text evidence="3">The sequence shown here is derived from an EMBL/GenBank/DDBJ whole genome shotgun (WGS) entry which is preliminary data.</text>
</comment>
<evidence type="ECO:0000313" key="4">
    <source>
        <dbReference type="Proteomes" id="UP000019063"/>
    </source>
</evidence>
<evidence type="ECO:0000256" key="1">
    <source>
        <dbReference type="SAM" id="Phobius"/>
    </source>
</evidence>
<keyword evidence="4" id="KW-1185">Reference proteome</keyword>
<dbReference type="STRING" id="1379903.ATO8_00325"/>
<sequence length="69" mass="7260">MTRNMGRLDRGARLVAAVVLAWLAFALPVLAAGALHWLVLVVAAVLALTALLGNCPLYSVAGLRTCRDC</sequence>
<keyword evidence="1" id="KW-0812">Transmembrane</keyword>
<dbReference type="Proteomes" id="UP000019063">
    <property type="component" value="Unassembled WGS sequence"/>
</dbReference>
<accession>W4HPF3</accession>
<protein>
    <submittedName>
        <fullName evidence="3">Bifunctional protein GlmU</fullName>
    </submittedName>
</protein>
<evidence type="ECO:0000313" key="3">
    <source>
        <dbReference type="EMBL" id="ETW14308.1"/>
    </source>
</evidence>
<feature type="domain" description="Inner membrane protein YgaP-like transmembrane" evidence="2">
    <location>
        <begin position="1"/>
        <end position="67"/>
    </location>
</feature>
<keyword evidence="1" id="KW-0472">Membrane</keyword>
<dbReference type="eggNOG" id="ENOG5031CMW">
    <property type="taxonomic scope" value="Bacteria"/>
</dbReference>
<dbReference type="Pfam" id="PF11127">
    <property type="entry name" value="YgaP-like_TM"/>
    <property type="match status" value="1"/>
</dbReference>
<dbReference type="EMBL" id="AQQW01000001">
    <property type="protein sequence ID" value="ETW14308.1"/>
    <property type="molecule type" value="Genomic_DNA"/>
</dbReference>
<proteinExistence type="predicted"/>
<keyword evidence="1" id="KW-1133">Transmembrane helix</keyword>
<evidence type="ECO:0000259" key="2">
    <source>
        <dbReference type="Pfam" id="PF11127"/>
    </source>
</evidence>
<dbReference type="InterPro" id="IPR021309">
    <property type="entry name" value="YgaP-like_TM"/>
</dbReference>
<feature type="transmembrane region" description="Helical" evidence="1">
    <location>
        <begin position="41"/>
        <end position="63"/>
    </location>
</feature>
<name>W4HPF3_9RHOB</name>
<reference evidence="3 4" key="1">
    <citation type="journal article" date="2014" name="Antonie Van Leeuwenhoek">
        <title>Roseivivax atlanticus sp. nov., isolated from surface seawater of the Atlantic Ocean.</title>
        <authorList>
            <person name="Li G."/>
            <person name="Lai Q."/>
            <person name="Liu X."/>
            <person name="Sun F."/>
            <person name="Shao Z."/>
        </authorList>
    </citation>
    <scope>NUCLEOTIDE SEQUENCE [LARGE SCALE GENOMIC DNA]</scope>
    <source>
        <strain evidence="3 4">22II-s10s</strain>
    </source>
</reference>
<dbReference type="RefSeq" id="WP_043841104.1">
    <property type="nucleotide sequence ID" value="NZ_AQQW01000001.1"/>
</dbReference>
<organism evidence="3 4">
    <name type="scientific">Roseivivax marinus</name>
    <dbReference type="NCBI Taxonomy" id="1379903"/>
    <lineage>
        <taxon>Bacteria</taxon>
        <taxon>Pseudomonadati</taxon>
        <taxon>Pseudomonadota</taxon>
        <taxon>Alphaproteobacteria</taxon>
        <taxon>Rhodobacterales</taxon>
        <taxon>Roseobacteraceae</taxon>
        <taxon>Roseivivax</taxon>
    </lineage>
</organism>
<gene>
    <name evidence="3" type="ORF">ATO8_00325</name>
</gene>
<dbReference type="AlphaFoldDB" id="W4HPF3"/>